<dbReference type="Proteomes" id="UP000287601">
    <property type="component" value="Chromosome"/>
</dbReference>
<dbReference type="InterPro" id="IPR013196">
    <property type="entry name" value="HTH_11"/>
</dbReference>
<dbReference type="KEGG" id="amij:EQM06_02000"/>
<feature type="domain" description="3H" evidence="2">
    <location>
        <begin position="77"/>
        <end position="172"/>
    </location>
</feature>
<dbReference type="InterPro" id="IPR035922">
    <property type="entry name" value="3H_dom_sf"/>
</dbReference>
<keyword evidence="1" id="KW-0479">Metal-binding</keyword>
<feature type="binding site" evidence="1">
    <location>
        <position position="80"/>
    </location>
    <ligand>
        <name>Ni(2+)</name>
        <dbReference type="ChEBI" id="CHEBI:49786"/>
    </ligand>
</feature>
<dbReference type="PIRSF" id="PIRSF037847">
    <property type="entry name" value="NiaR"/>
    <property type="match status" value="1"/>
</dbReference>
<dbReference type="EMBL" id="CP035281">
    <property type="protein sequence ID" value="QAT42099.1"/>
    <property type="molecule type" value="Genomic_DNA"/>
</dbReference>
<feature type="binding site" evidence="1">
    <location>
        <position position="88"/>
    </location>
    <ligand>
        <name>Ni(2+)</name>
        <dbReference type="ChEBI" id="CHEBI:49786"/>
    </ligand>
</feature>
<feature type="binding site" evidence="1">
    <location>
        <position position="147"/>
    </location>
    <ligand>
        <name>Ni(2+)</name>
        <dbReference type="ChEBI" id="CHEBI:49786"/>
    </ligand>
</feature>
<dbReference type="InterPro" id="IPR004173">
    <property type="entry name" value="3H_domain"/>
</dbReference>
<dbReference type="Pfam" id="PF02829">
    <property type="entry name" value="3H"/>
    <property type="match status" value="1"/>
</dbReference>
<evidence type="ECO:0000259" key="3">
    <source>
        <dbReference type="Pfam" id="PF08279"/>
    </source>
</evidence>
<dbReference type="Gene3D" id="1.10.10.10">
    <property type="entry name" value="Winged helix-like DNA-binding domain superfamily/Winged helix DNA-binding domain"/>
    <property type="match status" value="1"/>
</dbReference>
<keyword evidence="1" id="KW-0533">Nickel</keyword>
<dbReference type="PANTHER" id="PTHR40068">
    <property type="entry name" value="TRANSCRIPTION REPRESSOR NIAR-RELATED"/>
    <property type="match status" value="1"/>
</dbReference>
<proteinExistence type="predicted"/>
<dbReference type="SUPFAM" id="SSF46785">
    <property type="entry name" value="Winged helix' DNA-binding domain"/>
    <property type="match status" value="1"/>
</dbReference>
<keyword evidence="5" id="KW-1185">Reference proteome</keyword>
<sequence length="174" mass="19261">MNAAKRRERIISYLKSSSMPTSASHLASLLEVSRQIIVSDIALLRAGGVNISATPRGYILSEDGSAKSGHDFEGILACRHTSDQLREELYTIVDFGAEVLDVTIEHSLYGQLSGKLNLSSRYDVDLFLNKIQNNSDLPLSCLTEGIHLHKVGCRDEKTFQLIKKALESKNMLIK</sequence>
<evidence type="ECO:0000313" key="5">
    <source>
        <dbReference type="Proteomes" id="UP000287601"/>
    </source>
</evidence>
<accession>A0A410PT75</accession>
<feature type="domain" description="Helix-turn-helix type 11" evidence="3">
    <location>
        <begin position="6"/>
        <end position="59"/>
    </location>
</feature>
<name>A0A410PT75_9FIRM</name>
<reference evidence="4 5" key="1">
    <citation type="submission" date="2019-01" db="EMBL/GenBank/DDBJ databases">
        <title>Draft genomes of a novel of Aminipila strains.</title>
        <authorList>
            <person name="Ma S."/>
        </authorList>
    </citation>
    <scope>NUCLEOTIDE SEQUENCE [LARGE SCALE GENOMIC DNA]</scope>
    <source>
        <strain evidence="5">JN-39</strain>
    </source>
</reference>
<gene>
    <name evidence="4" type="ORF">EQM06_02000</name>
</gene>
<dbReference type="InterPro" id="IPR036388">
    <property type="entry name" value="WH-like_DNA-bd_sf"/>
</dbReference>
<evidence type="ECO:0000313" key="4">
    <source>
        <dbReference type="EMBL" id="QAT42099.1"/>
    </source>
</evidence>
<dbReference type="PANTHER" id="PTHR40068:SF1">
    <property type="entry name" value="TRANSCRIPTION REPRESSOR NIAR-RELATED"/>
    <property type="match status" value="1"/>
</dbReference>
<dbReference type="RefSeq" id="WP_128744753.1">
    <property type="nucleotide sequence ID" value="NZ_CP035281.1"/>
</dbReference>
<organism evidence="4 5">
    <name type="scientific">Aminipila luticellarii</name>
    <dbReference type="NCBI Taxonomy" id="2507160"/>
    <lineage>
        <taxon>Bacteria</taxon>
        <taxon>Bacillati</taxon>
        <taxon>Bacillota</taxon>
        <taxon>Clostridia</taxon>
        <taxon>Peptostreptococcales</taxon>
        <taxon>Anaerovoracaceae</taxon>
        <taxon>Aminipila</taxon>
    </lineage>
</organism>
<dbReference type="InterPro" id="IPR026043">
    <property type="entry name" value="NadR"/>
</dbReference>
<feature type="binding site" evidence="1">
    <location>
        <position position="149"/>
    </location>
    <ligand>
        <name>Ni(2+)</name>
        <dbReference type="ChEBI" id="CHEBI:49786"/>
    </ligand>
</feature>
<dbReference type="InterPro" id="IPR036390">
    <property type="entry name" value="WH_DNA-bd_sf"/>
</dbReference>
<dbReference type="SUPFAM" id="SSF75500">
    <property type="entry name" value="Putative transcriptional regulator TM1602, C-terminal domain"/>
    <property type="match status" value="1"/>
</dbReference>
<dbReference type="OrthoDB" id="9792661at2"/>
<evidence type="ECO:0000259" key="2">
    <source>
        <dbReference type="Pfam" id="PF02829"/>
    </source>
</evidence>
<dbReference type="AlphaFoldDB" id="A0A410PT75"/>
<evidence type="ECO:0000256" key="1">
    <source>
        <dbReference type="PIRSR" id="PIRSR037847-1"/>
    </source>
</evidence>
<dbReference type="GO" id="GO:0046872">
    <property type="term" value="F:metal ion binding"/>
    <property type="evidence" value="ECO:0007669"/>
    <property type="project" value="UniProtKB-KW"/>
</dbReference>
<dbReference type="Pfam" id="PF08279">
    <property type="entry name" value="HTH_11"/>
    <property type="match status" value="1"/>
</dbReference>
<dbReference type="Gene3D" id="3.30.1340.20">
    <property type="entry name" value="3H domain"/>
    <property type="match status" value="1"/>
</dbReference>
<protein>
    <submittedName>
        <fullName evidence="4">Transcription repressor NadR</fullName>
    </submittedName>
</protein>